<dbReference type="Gene3D" id="1.20.1280.50">
    <property type="match status" value="1"/>
</dbReference>
<evidence type="ECO:0000313" key="3">
    <source>
        <dbReference type="EMBL" id="TXG62793.1"/>
    </source>
</evidence>
<dbReference type="Pfam" id="PF14299">
    <property type="entry name" value="PP2"/>
    <property type="match status" value="1"/>
</dbReference>
<proteinExistence type="predicted"/>
<evidence type="ECO:0000256" key="1">
    <source>
        <dbReference type="SAM" id="MobiDB-lite"/>
    </source>
</evidence>
<accession>A0A5C7HZX3</accession>
<dbReference type="InterPro" id="IPR025886">
    <property type="entry name" value="PP2-like"/>
</dbReference>
<evidence type="ECO:0000259" key="2">
    <source>
        <dbReference type="PROSITE" id="PS50181"/>
    </source>
</evidence>
<dbReference type="InterPro" id="IPR001810">
    <property type="entry name" value="F-box_dom"/>
</dbReference>
<dbReference type="PANTHER" id="PTHR39741:SF14">
    <property type="entry name" value="F-BOX DOMAIN-CONTAINING PROTEIN"/>
    <property type="match status" value="1"/>
</dbReference>
<comment type="caution">
    <text evidence="3">The sequence shown here is derived from an EMBL/GenBank/DDBJ whole genome shotgun (WGS) entry which is preliminary data.</text>
</comment>
<dbReference type="PROSITE" id="PS50181">
    <property type="entry name" value="FBOX"/>
    <property type="match status" value="1"/>
</dbReference>
<feature type="region of interest" description="Disordered" evidence="1">
    <location>
        <begin position="384"/>
        <end position="408"/>
    </location>
</feature>
<keyword evidence="4" id="KW-1185">Reference proteome</keyword>
<dbReference type="Pfam" id="PF00646">
    <property type="entry name" value="F-box"/>
    <property type="match status" value="1"/>
</dbReference>
<feature type="region of interest" description="Disordered" evidence="1">
    <location>
        <begin position="1"/>
        <end position="22"/>
    </location>
</feature>
<protein>
    <recommendedName>
        <fullName evidence="2">F-box domain-containing protein</fullName>
    </recommendedName>
</protein>
<reference evidence="4" key="1">
    <citation type="journal article" date="2019" name="Gigascience">
        <title>De novo genome assembly of the endangered Acer yangbiense, a plant species with extremely small populations endemic to Yunnan Province, China.</title>
        <authorList>
            <person name="Yang J."/>
            <person name="Wariss H.M."/>
            <person name="Tao L."/>
            <person name="Zhang R."/>
            <person name="Yun Q."/>
            <person name="Hollingsworth P."/>
            <person name="Dao Z."/>
            <person name="Luo G."/>
            <person name="Guo H."/>
            <person name="Ma Y."/>
            <person name="Sun W."/>
        </authorList>
    </citation>
    <scope>NUCLEOTIDE SEQUENCE [LARGE SCALE GENOMIC DNA]</scope>
    <source>
        <strain evidence="4">cv. Malutang</strain>
    </source>
</reference>
<organism evidence="3 4">
    <name type="scientific">Acer yangbiense</name>
    <dbReference type="NCBI Taxonomy" id="1000413"/>
    <lineage>
        <taxon>Eukaryota</taxon>
        <taxon>Viridiplantae</taxon>
        <taxon>Streptophyta</taxon>
        <taxon>Embryophyta</taxon>
        <taxon>Tracheophyta</taxon>
        <taxon>Spermatophyta</taxon>
        <taxon>Magnoliopsida</taxon>
        <taxon>eudicotyledons</taxon>
        <taxon>Gunneridae</taxon>
        <taxon>Pentapetalae</taxon>
        <taxon>rosids</taxon>
        <taxon>malvids</taxon>
        <taxon>Sapindales</taxon>
        <taxon>Sapindaceae</taxon>
        <taxon>Hippocastanoideae</taxon>
        <taxon>Acereae</taxon>
        <taxon>Acer</taxon>
    </lineage>
</organism>
<dbReference type="CDD" id="cd22162">
    <property type="entry name" value="F-box_AtSKIP3-like"/>
    <property type="match status" value="1"/>
</dbReference>
<sequence>MGANMSGDLSYENGDGSSSLSRPRLGDIPESCVASILMNLDPLEICKLARLNRAFRGASSADFIWESKLPSNYRFIADKLFNDDGNDDYTTKTINLTKKDLYGRLCSPNLFDGGKKEIWLDKSSGGLCVSISSKSLSITGIDDRRYWTHIPTEESRFHTVAYLQQIWWLEVDGEFEFQFPRGKYSLFFRLHLGKPSKRLGHRVCNSDHIHGWDIKPVRFQLTTSDGQQALSHCFLDNPGNWVQYHVADFVVENPDISTKINMENGIDFLQALDPDMSSKIFMCLEDPSDLFCVSAVSRSWRQHVIANGLCKQLCLRLFPQLSKVDNVIELTSSTKNPAEVGPSNSMEWESLKQEHRAYTFLARGFTSFAVKQLILEPIAASSTDNFPEESIDNTLEPSERTGPAGRIASYWSSKGQSNPAVPETLTYKLDGDLCLINEINIQPFQAFFQWGLPIYSAKAVRFRMGHVKRPKPPAGRPLDVLQDSVHDSFVWTYTSEVFPMAQENRLQTFRLPEPVLCIGGIMQVELLGRVQKQEMDSLFYICVTHVQIVGRSLAPAVSVDIDEHSKSLTLKVLSYNQPSPPEIPSTNSSFYGRRHVRDLRQIVNILRGNVNIPDYDWEEEDNESDDEEFVL</sequence>
<name>A0A5C7HZX3_9ROSI</name>
<dbReference type="Pfam" id="PF12937">
    <property type="entry name" value="F-box-like"/>
    <property type="match status" value="1"/>
</dbReference>
<dbReference type="PANTHER" id="PTHR39741">
    <property type="entry name" value="F-BOX DOMAIN CONTAINING PROTEIN, EXPRESSED"/>
    <property type="match status" value="1"/>
</dbReference>
<dbReference type="SMART" id="SM00256">
    <property type="entry name" value="FBOX"/>
    <property type="match status" value="2"/>
</dbReference>
<dbReference type="InterPro" id="IPR036047">
    <property type="entry name" value="F-box-like_dom_sf"/>
</dbReference>
<dbReference type="EMBL" id="VAHF01000004">
    <property type="protein sequence ID" value="TXG62793.1"/>
    <property type="molecule type" value="Genomic_DNA"/>
</dbReference>
<gene>
    <name evidence="3" type="ORF">EZV62_009787</name>
</gene>
<evidence type="ECO:0000313" key="4">
    <source>
        <dbReference type="Proteomes" id="UP000323000"/>
    </source>
</evidence>
<dbReference type="AlphaFoldDB" id="A0A5C7HZX3"/>
<dbReference type="InterPro" id="IPR055336">
    <property type="entry name" value="At4g00755-like"/>
</dbReference>
<feature type="domain" description="F-box" evidence="2">
    <location>
        <begin position="22"/>
        <end position="68"/>
    </location>
</feature>
<dbReference type="Proteomes" id="UP000323000">
    <property type="component" value="Chromosome 4"/>
</dbReference>
<dbReference type="OrthoDB" id="63379at2759"/>
<dbReference type="SUPFAM" id="SSF81383">
    <property type="entry name" value="F-box domain"/>
    <property type="match status" value="2"/>
</dbReference>